<sequence length="446" mass="51102">MFKSNYEKQLIGKLRRLSIGGRKLRLFCPSSRPPIGARAVCPYGMFLEDIVTTLALETVGLSLLHLGTEMIQMRGIGLAHLHLLESVSIEFPPSRSPYSVILNNCTHIKHFHLMPQSLEGMKPKDVKNIRIPTLTCLSLPIALNESSEWRANAHGIREIFKTITAALGFVAKHDGLEKLVCHQSFFECDARFQGLSHAQRFVQRVPGPYCVGEFQQNVLDELEKRARELSISMRKLRTIKIKQVAKVHNTFVSSCPTFVQRGPQAVIWKKFLEHQNQNQCQNLSLGMPGLPQAFVERFFQRAGVHVKSLELRHLMLDRTLDPPFILAGVREGFPPQLKEVAICNLKLTSQDAQFILVELELWNTSIFRVLESKARMESSSRRFCLDTSTDQPSWYLRILSVPGGRNNEPMNWIELNWVDLNKNSRTGYYEQLEQEQYQNEESKLYI</sequence>
<keyword evidence="2" id="KW-1185">Reference proteome</keyword>
<accession>A0A1D2M4U6</accession>
<dbReference type="EMBL" id="LJIJ01004388">
    <property type="protein sequence ID" value="ODM87931.1"/>
    <property type="molecule type" value="Genomic_DNA"/>
</dbReference>
<dbReference type="AlphaFoldDB" id="A0A1D2M4U6"/>
<proteinExistence type="predicted"/>
<gene>
    <name evidence="1" type="ORF">Ocin01_18751</name>
</gene>
<dbReference type="Proteomes" id="UP000094527">
    <property type="component" value="Unassembled WGS sequence"/>
</dbReference>
<evidence type="ECO:0000313" key="1">
    <source>
        <dbReference type="EMBL" id="ODM87931.1"/>
    </source>
</evidence>
<organism evidence="1 2">
    <name type="scientific">Orchesella cincta</name>
    <name type="common">Springtail</name>
    <name type="synonym">Podura cincta</name>
    <dbReference type="NCBI Taxonomy" id="48709"/>
    <lineage>
        <taxon>Eukaryota</taxon>
        <taxon>Metazoa</taxon>
        <taxon>Ecdysozoa</taxon>
        <taxon>Arthropoda</taxon>
        <taxon>Hexapoda</taxon>
        <taxon>Collembola</taxon>
        <taxon>Entomobryomorpha</taxon>
        <taxon>Entomobryoidea</taxon>
        <taxon>Orchesellidae</taxon>
        <taxon>Orchesellinae</taxon>
        <taxon>Orchesella</taxon>
    </lineage>
</organism>
<name>A0A1D2M4U6_ORCCI</name>
<evidence type="ECO:0000313" key="2">
    <source>
        <dbReference type="Proteomes" id="UP000094527"/>
    </source>
</evidence>
<comment type="caution">
    <text evidence="1">The sequence shown here is derived from an EMBL/GenBank/DDBJ whole genome shotgun (WGS) entry which is preliminary data.</text>
</comment>
<protein>
    <submittedName>
        <fullName evidence="1">Uncharacterized protein</fullName>
    </submittedName>
</protein>
<reference evidence="1 2" key="1">
    <citation type="journal article" date="2016" name="Genome Biol. Evol.">
        <title>Gene Family Evolution Reflects Adaptation to Soil Environmental Stressors in the Genome of the Collembolan Orchesella cincta.</title>
        <authorList>
            <person name="Faddeeva-Vakhrusheva A."/>
            <person name="Derks M.F."/>
            <person name="Anvar S.Y."/>
            <person name="Agamennone V."/>
            <person name="Suring W."/>
            <person name="Smit S."/>
            <person name="van Straalen N.M."/>
            <person name="Roelofs D."/>
        </authorList>
    </citation>
    <scope>NUCLEOTIDE SEQUENCE [LARGE SCALE GENOMIC DNA]</scope>
    <source>
        <tissue evidence="1">Mixed pool</tissue>
    </source>
</reference>